<organism evidence="3 4">
    <name type="scientific">Acinetobacter cumulans</name>
    <dbReference type="NCBI Taxonomy" id="2136182"/>
    <lineage>
        <taxon>Bacteria</taxon>
        <taxon>Pseudomonadati</taxon>
        <taxon>Pseudomonadota</taxon>
        <taxon>Gammaproteobacteria</taxon>
        <taxon>Moraxellales</taxon>
        <taxon>Moraxellaceae</taxon>
        <taxon>Acinetobacter</taxon>
    </lineage>
</organism>
<gene>
    <name evidence="3" type="primary">rbtA</name>
    <name evidence="3" type="ORF">D7V64_06855</name>
</gene>
<keyword evidence="1" id="KW-1133">Transmembrane helix</keyword>
<dbReference type="Proteomes" id="UP000281084">
    <property type="component" value="Unassembled WGS sequence"/>
</dbReference>
<keyword evidence="2" id="KW-0732">Signal</keyword>
<sequence>MLKRSIVMGLLCFAGHAYSAEIAVTTTDDNDVDDSVCSLREAIQYINAGMPKEGYHGCGGEGAVSIILLEKQATYKLKSRIDIKAGLTLKTTYDSTENQSVAVGLNNATIQMDGQDQIFHIDDGNKALITVNFQEVSFQGCGTSVCASLGGIIYNNEKLTLQSSALKGGRADKGGAIYNVGFSSESATLGSVVQTYNVLFENNQANNGAAIYSVAPNFWIASSVFKGNTGDVTIYTEKPLANASSLVFPARDHIITNSTFFKNSGFALNLKDGIGLNNLTIIKNGGGVLLDVQDGQGYLANSILLGNGTASGSMNCKVVDQSTDKSVIYNNLLTAECPTPAVENNNTVWAKNDLIAGEDEGVCKNLNDDTTSLLCPYSVPNNAFLGYLRPRILVSFADIFSGPILNKGQTEANGNKQFVACESTDQRDKSRETNNLWCDRGAIEIIVPTSIPRIGDDIKPGQTAKFNILQYLGDSDLIPKEQCDAVVGKNPTGAAWQDGCLVIKQTQTESKGKTTLNLNGDLEYIPNGAWHGADIFELQVVTSSTRYNPANKYISAEVRIYQEPDNDIDSKSVKTSGGAFGLYGLMGLFGLIGLRRLKK</sequence>
<evidence type="ECO:0000256" key="2">
    <source>
        <dbReference type="SAM" id="SignalP"/>
    </source>
</evidence>
<comment type="caution">
    <text evidence="3">The sequence shown here is derived from an EMBL/GenBank/DDBJ whole genome shotgun (WGS) entry which is preliminary data.</text>
</comment>
<dbReference type="AlphaFoldDB" id="A0A3A8G3B5"/>
<keyword evidence="1" id="KW-0812">Transmembrane</keyword>
<dbReference type="RefSeq" id="WP_120367249.1">
    <property type="nucleotide sequence ID" value="NZ_RAXZ01000006.1"/>
</dbReference>
<feature type="transmembrane region" description="Helical" evidence="1">
    <location>
        <begin position="576"/>
        <end position="594"/>
    </location>
</feature>
<dbReference type="InterPro" id="IPR026457">
    <property type="entry name" value="CSLREA_Nterm"/>
</dbReference>
<feature type="signal peptide" evidence="2">
    <location>
        <begin position="1"/>
        <end position="19"/>
    </location>
</feature>
<dbReference type="NCBIfam" id="TIGR04214">
    <property type="entry name" value="CSLREA_Nterm"/>
    <property type="match status" value="1"/>
</dbReference>
<protein>
    <submittedName>
        <fullName evidence="3">Rhombotarget A</fullName>
    </submittedName>
</protein>
<feature type="chain" id="PRO_5017299252" evidence="2">
    <location>
        <begin position="20"/>
        <end position="599"/>
    </location>
</feature>
<dbReference type="InterPro" id="IPR026454">
    <property type="entry name" value="Rhombotarget_A"/>
</dbReference>
<dbReference type="NCBIfam" id="TIGR04212">
    <property type="entry name" value="GlyGly_RbtA"/>
    <property type="match status" value="1"/>
</dbReference>
<keyword evidence="1" id="KW-0472">Membrane</keyword>
<accession>A0A3A8G3B5</accession>
<evidence type="ECO:0000313" key="4">
    <source>
        <dbReference type="Proteomes" id="UP000281084"/>
    </source>
</evidence>
<dbReference type="EMBL" id="RAXZ01000006">
    <property type="protein sequence ID" value="RKG53612.1"/>
    <property type="molecule type" value="Genomic_DNA"/>
</dbReference>
<name>A0A3A8G3B5_9GAMM</name>
<evidence type="ECO:0000313" key="3">
    <source>
        <dbReference type="EMBL" id="RKG53612.1"/>
    </source>
</evidence>
<dbReference type="InterPro" id="IPR011050">
    <property type="entry name" value="Pectin_lyase_fold/virulence"/>
</dbReference>
<proteinExistence type="predicted"/>
<evidence type="ECO:0000256" key="1">
    <source>
        <dbReference type="SAM" id="Phobius"/>
    </source>
</evidence>
<reference evidence="3 4" key="1">
    <citation type="submission" date="2018-09" db="EMBL/GenBank/DDBJ databases">
        <title>The draft genome of Acinetobacter spp. strains.</title>
        <authorList>
            <person name="Qin J."/>
            <person name="Feng Y."/>
            <person name="Zong Z."/>
        </authorList>
    </citation>
    <scope>NUCLEOTIDE SEQUENCE [LARGE SCALE GENOMIC DNA]</scope>
    <source>
        <strain evidence="3 4">WCHAc060002</strain>
    </source>
</reference>
<dbReference type="SUPFAM" id="SSF51126">
    <property type="entry name" value="Pectin lyase-like"/>
    <property type="match status" value="1"/>
</dbReference>